<dbReference type="Proteomes" id="UP000321464">
    <property type="component" value="Unassembled WGS sequence"/>
</dbReference>
<evidence type="ECO:0000313" key="1">
    <source>
        <dbReference type="EMBL" id="GEO01715.1"/>
    </source>
</evidence>
<proteinExistence type="predicted"/>
<protein>
    <submittedName>
        <fullName evidence="1">Uncharacterized protein</fullName>
    </submittedName>
</protein>
<gene>
    <name evidence="1" type="ORF">NSE01_35470</name>
</gene>
<accession>A0A512APT6</accession>
<organism evidence="1 2">
    <name type="scientific">Novosphingobium sediminis</name>
    <dbReference type="NCBI Taxonomy" id="707214"/>
    <lineage>
        <taxon>Bacteria</taxon>
        <taxon>Pseudomonadati</taxon>
        <taxon>Pseudomonadota</taxon>
        <taxon>Alphaproteobacteria</taxon>
        <taxon>Sphingomonadales</taxon>
        <taxon>Sphingomonadaceae</taxon>
        <taxon>Novosphingobium</taxon>
    </lineage>
</organism>
<evidence type="ECO:0000313" key="2">
    <source>
        <dbReference type="Proteomes" id="UP000321464"/>
    </source>
</evidence>
<keyword evidence="2" id="KW-1185">Reference proteome</keyword>
<dbReference type="RefSeq" id="WP_147161025.1">
    <property type="nucleotide sequence ID" value="NZ_BJYR01000025.1"/>
</dbReference>
<dbReference type="EMBL" id="BJYR01000025">
    <property type="protein sequence ID" value="GEO01715.1"/>
    <property type="molecule type" value="Genomic_DNA"/>
</dbReference>
<name>A0A512APT6_9SPHN</name>
<comment type="caution">
    <text evidence="1">The sequence shown here is derived from an EMBL/GenBank/DDBJ whole genome shotgun (WGS) entry which is preliminary data.</text>
</comment>
<reference evidence="1 2" key="1">
    <citation type="submission" date="2019-07" db="EMBL/GenBank/DDBJ databases">
        <title>Whole genome shotgun sequence of Novosphingobium sediminis NBRC 106119.</title>
        <authorList>
            <person name="Hosoyama A."/>
            <person name="Uohara A."/>
            <person name="Ohji S."/>
            <person name="Ichikawa N."/>
        </authorList>
    </citation>
    <scope>NUCLEOTIDE SEQUENCE [LARGE SCALE GENOMIC DNA]</scope>
    <source>
        <strain evidence="1 2">NBRC 106119</strain>
    </source>
</reference>
<sequence length="299" mass="32082">MIGSTLVLAMAATGMGPPEITPANAENLCLDQRIRQAVVNAIGEWSQGYPFARVIIGEDARFGEVQSPSVAIANRSYLICAASFSLVKVRQGKAYTVRIERCYYRIAPLQGGYNVRLEDLPARLDGTDISSRELIGRFTIDGRPYADILAENQQRLERRSEQPANQPLIVDGNCGSSSWTQLGNARQVPLRCDSAMIARTENGLLIAFGIKQTNAAPAISFAGPLEGGQALAAHAVQIADAVRIYIAGSPHPIPASSGSCTLHWTGDTNKNRRISRIVCGGGGAKNGQAIRTMVEFSAR</sequence>
<dbReference type="OrthoDB" id="7510126at2"/>
<dbReference type="AlphaFoldDB" id="A0A512APT6"/>